<evidence type="ECO:0000256" key="1">
    <source>
        <dbReference type="SAM" id="MobiDB-lite"/>
    </source>
</evidence>
<feature type="region of interest" description="Disordered" evidence="1">
    <location>
        <begin position="82"/>
        <end position="116"/>
    </location>
</feature>
<organism evidence="2 3">
    <name type="scientific">Lineolata rhizophorae</name>
    <dbReference type="NCBI Taxonomy" id="578093"/>
    <lineage>
        <taxon>Eukaryota</taxon>
        <taxon>Fungi</taxon>
        <taxon>Dikarya</taxon>
        <taxon>Ascomycota</taxon>
        <taxon>Pezizomycotina</taxon>
        <taxon>Dothideomycetes</taxon>
        <taxon>Dothideomycetes incertae sedis</taxon>
        <taxon>Lineolatales</taxon>
        <taxon>Lineolataceae</taxon>
        <taxon>Lineolata</taxon>
    </lineage>
</organism>
<name>A0A6A6P667_9PEZI</name>
<gene>
    <name evidence="2" type="ORF">BDY21DRAFT_408566</name>
</gene>
<evidence type="ECO:0000313" key="3">
    <source>
        <dbReference type="Proteomes" id="UP000799766"/>
    </source>
</evidence>
<evidence type="ECO:0000313" key="2">
    <source>
        <dbReference type="EMBL" id="KAF2459288.1"/>
    </source>
</evidence>
<dbReference type="AlphaFoldDB" id="A0A6A6P667"/>
<feature type="region of interest" description="Disordered" evidence="1">
    <location>
        <begin position="151"/>
        <end position="187"/>
    </location>
</feature>
<dbReference type="Proteomes" id="UP000799766">
    <property type="component" value="Unassembled WGS sequence"/>
</dbReference>
<feature type="compositionally biased region" description="Basic and acidic residues" evidence="1">
    <location>
        <begin position="176"/>
        <end position="187"/>
    </location>
</feature>
<keyword evidence="3" id="KW-1185">Reference proteome</keyword>
<protein>
    <submittedName>
        <fullName evidence="2">Uncharacterized protein</fullName>
    </submittedName>
</protein>
<accession>A0A6A6P667</accession>
<feature type="compositionally biased region" description="Polar residues" evidence="1">
    <location>
        <begin position="151"/>
        <end position="169"/>
    </location>
</feature>
<sequence>MDWLTLFRRLIYFTERLIARLHLEGPQKAPKLLRKRQDHNTTQYYDYLSNPEIPLSNPAVPFSYGAPPQQQQQDPRGHLLENPQRQQEQQWLHRQHQSQRQQDEQRHHANSNSGGAPRKILFAAAALFLRPPAGVAYAVVPPGYVIPLGDTPSTTRRAGSKGLSSSQYGGSARRRRDLEEARRDLVR</sequence>
<dbReference type="EMBL" id="MU001675">
    <property type="protein sequence ID" value="KAF2459288.1"/>
    <property type="molecule type" value="Genomic_DNA"/>
</dbReference>
<reference evidence="2" key="1">
    <citation type="journal article" date="2020" name="Stud. Mycol.">
        <title>101 Dothideomycetes genomes: a test case for predicting lifestyles and emergence of pathogens.</title>
        <authorList>
            <person name="Haridas S."/>
            <person name="Albert R."/>
            <person name="Binder M."/>
            <person name="Bloem J."/>
            <person name="Labutti K."/>
            <person name="Salamov A."/>
            <person name="Andreopoulos B."/>
            <person name="Baker S."/>
            <person name="Barry K."/>
            <person name="Bills G."/>
            <person name="Bluhm B."/>
            <person name="Cannon C."/>
            <person name="Castanera R."/>
            <person name="Culley D."/>
            <person name="Daum C."/>
            <person name="Ezra D."/>
            <person name="Gonzalez J."/>
            <person name="Henrissat B."/>
            <person name="Kuo A."/>
            <person name="Liang C."/>
            <person name="Lipzen A."/>
            <person name="Lutzoni F."/>
            <person name="Magnuson J."/>
            <person name="Mondo S."/>
            <person name="Nolan M."/>
            <person name="Ohm R."/>
            <person name="Pangilinan J."/>
            <person name="Park H.-J."/>
            <person name="Ramirez L."/>
            <person name="Alfaro M."/>
            <person name="Sun H."/>
            <person name="Tritt A."/>
            <person name="Yoshinaga Y."/>
            <person name="Zwiers L.-H."/>
            <person name="Turgeon B."/>
            <person name="Goodwin S."/>
            <person name="Spatafora J."/>
            <person name="Crous P."/>
            <person name="Grigoriev I."/>
        </authorList>
    </citation>
    <scope>NUCLEOTIDE SEQUENCE</scope>
    <source>
        <strain evidence="2">ATCC 16933</strain>
    </source>
</reference>
<proteinExistence type="predicted"/>